<dbReference type="InterPro" id="IPR012944">
    <property type="entry name" value="SusD_RagB_dom"/>
</dbReference>
<comment type="subcellular location">
    <subcellularLocation>
        <location evidence="1">Cell outer membrane</location>
    </subcellularLocation>
</comment>
<dbReference type="InterPro" id="IPR033985">
    <property type="entry name" value="SusD-like_N"/>
</dbReference>
<accession>A0ABT8WUW3</accession>
<evidence type="ECO:0000259" key="7">
    <source>
        <dbReference type="Pfam" id="PF14322"/>
    </source>
</evidence>
<protein>
    <submittedName>
        <fullName evidence="8">RagB/SusD family nutrient uptake outer membrane protein</fullName>
    </submittedName>
</protein>
<dbReference type="CDD" id="cd08977">
    <property type="entry name" value="SusD"/>
    <property type="match status" value="1"/>
</dbReference>
<dbReference type="Pfam" id="PF07980">
    <property type="entry name" value="SusD_RagB"/>
    <property type="match status" value="1"/>
</dbReference>
<feature type="domain" description="RagB/SusD" evidence="6">
    <location>
        <begin position="344"/>
        <end position="462"/>
    </location>
</feature>
<evidence type="ECO:0000256" key="1">
    <source>
        <dbReference type="ARBA" id="ARBA00004442"/>
    </source>
</evidence>
<evidence type="ECO:0000256" key="4">
    <source>
        <dbReference type="ARBA" id="ARBA00023136"/>
    </source>
</evidence>
<feature type="domain" description="SusD-like N-terminal" evidence="7">
    <location>
        <begin position="101"/>
        <end position="220"/>
    </location>
</feature>
<proteinExistence type="inferred from homology"/>
<dbReference type="Gene3D" id="1.25.40.390">
    <property type="match status" value="1"/>
</dbReference>
<evidence type="ECO:0000256" key="5">
    <source>
        <dbReference type="ARBA" id="ARBA00023237"/>
    </source>
</evidence>
<evidence type="ECO:0000256" key="2">
    <source>
        <dbReference type="ARBA" id="ARBA00006275"/>
    </source>
</evidence>
<keyword evidence="4" id="KW-0472">Membrane</keyword>
<name>A0ABT8WUW3_9FLAO</name>
<dbReference type="Proteomes" id="UP001176806">
    <property type="component" value="Unassembled WGS sequence"/>
</dbReference>
<reference evidence="8" key="1">
    <citation type="submission" date="2023-07" db="EMBL/GenBank/DDBJ databases">
        <title>Two novel species in the genus Flavivirga.</title>
        <authorList>
            <person name="Kwon K."/>
        </authorList>
    </citation>
    <scope>NUCLEOTIDE SEQUENCE</scope>
    <source>
        <strain evidence="8">KACC 14158</strain>
    </source>
</reference>
<keyword evidence="9" id="KW-1185">Reference proteome</keyword>
<comment type="similarity">
    <text evidence="2">Belongs to the SusD family.</text>
</comment>
<comment type="caution">
    <text evidence="8">The sequence shown here is derived from an EMBL/GenBank/DDBJ whole genome shotgun (WGS) entry which is preliminary data.</text>
</comment>
<evidence type="ECO:0000256" key="3">
    <source>
        <dbReference type="ARBA" id="ARBA00022729"/>
    </source>
</evidence>
<gene>
    <name evidence="8" type="ORF">Q4Q40_22510</name>
</gene>
<dbReference type="SUPFAM" id="SSF48452">
    <property type="entry name" value="TPR-like"/>
    <property type="match status" value="1"/>
</dbReference>
<sequence>MKKNILFKISFFMLVVTSLFIFSCQELEPDIEGTLTAGNFFQTEGDLDAAVTAQYNSLLSFATYVHGQIPYFGGDDLTTWGAGNKDNFRQYDQFYPDADNGNVKAQNWNPWWKMVLTTNTVLDYYQEVDASQEYLDQAAGQAHFLRGLAYFFLVRTYGEVPLLSSTEVSGEEEKASFEAIYAQIISDFTQAKGLLPATWGDEQGRPTKWAAQSYLAHVYLTSAGFPLKNTANYALAAAEAKNVIDNGPYALVANFADLWNDPTTQNNSESIFAINFCYSCGGWTFGNWKSVGSVSPEESGWQDFFTEVGFFNGFPEGPRKEATFTTEFPAAGGGVITWQNSLHKHPYFAKWRGTLKDDKFDYNGGGPDLNAYLMRYSELLLTYAEARVMSTSSTDTEALASLNKVKRRAAGKPVNVPDPSVDVTSATQAEIVQERAWELAGEYSRWFDMVRTEIIEEVAANKDALDLPVIGTINEANPWALIPSSEVELNPNLGN</sequence>
<dbReference type="Pfam" id="PF14322">
    <property type="entry name" value="SusD-like_3"/>
    <property type="match status" value="1"/>
</dbReference>
<keyword evidence="3" id="KW-0732">Signal</keyword>
<dbReference type="InterPro" id="IPR011990">
    <property type="entry name" value="TPR-like_helical_dom_sf"/>
</dbReference>
<evidence type="ECO:0000313" key="9">
    <source>
        <dbReference type="Proteomes" id="UP001176806"/>
    </source>
</evidence>
<evidence type="ECO:0000313" key="8">
    <source>
        <dbReference type="EMBL" id="MDO5976982.1"/>
    </source>
</evidence>
<dbReference type="PROSITE" id="PS51257">
    <property type="entry name" value="PROKAR_LIPOPROTEIN"/>
    <property type="match status" value="1"/>
</dbReference>
<keyword evidence="5" id="KW-0998">Cell outer membrane</keyword>
<evidence type="ECO:0000259" key="6">
    <source>
        <dbReference type="Pfam" id="PF07980"/>
    </source>
</evidence>
<organism evidence="8 9">
    <name type="scientific">Flavivirga jejuensis</name>
    <dbReference type="NCBI Taxonomy" id="870487"/>
    <lineage>
        <taxon>Bacteria</taxon>
        <taxon>Pseudomonadati</taxon>
        <taxon>Bacteroidota</taxon>
        <taxon>Flavobacteriia</taxon>
        <taxon>Flavobacteriales</taxon>
        <taxon>Flavobacteriaceae</taxon>
        <taxon>Flavivirga</taxon>
    </lineage>
</organism>
<dbReference type="EMBL" id="JAUOEL010000010">
    <property type="protein sequence ID" value="MDO5976982.1"/>
    <property type="molecule type" value="Genomic_DNA"/>
</dbReference>
<dbReference type="RefSeq" id="WP_303304317.1">
    <property type="nucleotide sequence ID" value="NZ_BAABDA010000064.1"/>
</dbReference>